<organism evidence="2 3">
    <name type="scientific">Olsenella profusa</name>
    <dbReference type="NCBI Taxonomy" id="138595"/>
    <lineage>
        <taxon>Bacteria</taxon>
        <taxon>Bacillati</taxon>
        <taxon>Actinomycetota</taxon>
        <taxon>Coriobacteriia</taxon>
        <taxon>Coriobacteriales</taxon>
        <taxon>Atopobiaceae</taxon>
        <taxon>Olsenella</taxon>
    </lineage>
</organism>
<protein>
    <submittedName>
        <fullName evidence="2">C39 family peptidase</fullName>
    </submittedName>
</protein>
<gene>
    <name evidence="2" type="ORF">H9X80_02400</name>
</gene>
<comment type="caution">
    <text evidence="2">The sequence shown here is derived from an EMBL/GenBank/DDBJ whole genome shotgun (WGS) entry which is preliminary data.</text>
</comment>
<feature type="domain" description="Peptidase C39-like" evidence="1">
    <location>
        <begin position="2"/>
        <end position="134"/>
    </location>
</feature>
<dbReference type="Proteomes" id="UP000712527">
    <property type="component" value="Unassembled WGS sequence"/>
</dbReference>
<sequence length="161" mass="17031">MPYLYQIDPEWAQTSYSGGTLAEQGCGPTALDMVYIYLTGDTSIDPAGMADFSTQNGYATEGNGSAWALMTDGAAQLGIYGQSITASADVIRSELEAGRPVICIMNPGTFTQVGHYIVLERVAEDGNIVVHDSNSVGRSMRTWDLGLICSEAAGAWSFSAA</sequence>
<evidence type="ECO:0000313" key="3">
    <source>
        <dbReference type="Proteomes" id="UP000712527"/>
    </source>
</evidence>
<evidence type="ECO:0000259" key="1">
    <source>
        <dbReference type="Pfam" id="PF13529"/>
    </source>
</evidence>
<dbReference type="Gene3D" id="3.90.70.10">
    <property type="entry name" value="Cysteine proteinases"/>
    <property type="match status" value="1"/>
</dbReference>
<dbReference type="Pfam" id="PF13529">
    <property type="entry name" value="Peptidase_C39_2"/>
    <property type="match status" value="1"/>
</dbReference>
<dbReference type="InterPro" id="IPR039564">
    <property type="entry name" value="Peptidase_C39-like"/>
</dbReference>
<accession>A0ABS2F0K5</accession>
<proteinExistence type="predicted"/>
<dbReference type="EMBL" id="JACSNQ010000003">
    <property type="protein sequence ID" value="MBM6774405.1"/>
    <property type="molecule type" value="Genomic_DNA"/>
</dbReference>
<keyword evidence="3" id="KW-1185">Reference proteome</keyword>
<name>A0ABS2F0K5_9ACTN</name>
<evidence type="ECO:0000313" key="2">
    <source>
        <dbReference type="EMBL" id="MBM6774405.1"/>
    </source>
</evidence>
<reference evidence="2 3" key="1">
    <citation type="journal article" date="2021" name="Sci. Rep.">
        <title>The distribution of antibiotic resistance genes in chicken gut microbiota commensals.</title>
        <authorList>
            <person name="Juricova H."/>
            <person name="Matiasovicova J."/>
            <person name="Kubasova T."/>
            <person name="Cejkova D."/>
            <person name="Rychlik I."/>
        </authorList>
    </citation>
    <scope>NUCLEOTIDE SEQUENCE [LARGE SCALE GENOMIC DNA]</scope>
    <source>
        <strain evidence="2 3">An794</strain>
    </source>
</reference>